<name>A0ABS5IZ50_9BACT</name>
<comment type="caution">
    <text evidence="2">The sequence shown here is derived from an EMBL/GenBank/DDBJ whole genome shotgun (WGS) entry which is preliminary data.</text>
</comment>
<dbReference type="InterPro" id="IPR041657">
    <property type="entry name" value="HTH_17"/>
</dbReference>
<reference evidence="2 3" key="1">
    <citation type="submission" date="2021-04" db="EMBL/GenBank/DDBJ databases">
        <title>Chitinophaga sp. nov., isolated from the rhizosphere soil.</title>
        <authorList>
            <person name="He S."/>
        </authorList>
    </citation>
    <scope>NUCLEOTIDE SEQUENCE [LARGE SCALE GENOMIC DNA]</scope>
    <source>
        <strain evidence="2 3">2R12</strain>
    </source>
</reference>
<accession>A0ABS5IZ50</accession>
<dbReference type="Pfam" id="PF12728">
    <property type="entry name" value="HTH_17"/>
    <property type="match status" value="1"/>
</dbReference>
<dbReference type="EMBL" id="JAGTXB010000005">
    <property type="protein sequence ID" value="MBS0028249.1"/>
    <property type="molecule type" value="Genomic_DNA"/>
</dbReference>
<keyword evidence="3" id="KW-1185">Reference proteome</keyword>
<gene>
    <name evidence="2" type="ORF">KE626_13105</name>
</gene>
<evidence type="ECO:0000313" key="3">
    <source>
        <dbReference type="Proteomes" id="UP000676386"/>
    </source>
</evidence>
<evidence type="ECO:0000313" key="2">
    <source>
        <dbReference type="EMBL" id="MBS0028249.1"/>
    </source>
</evidence>
<protein>
    <submittedName>
        <fullName evidence="2">Helix-turn-helix domain-containing protein</fullName>
    </submittedName>
</protein>
<dbReference type="RefSeq" id="WP_211973352.1">
    <property type="nucleotide sequence ID" value="NZ_CBFHAM010000007.1"/>
</dbReference>
<dbReference type="InterPro" id="IPR009061">
    <property type="entry name" value="DNA-bd_dom_put_sf"/>
</dbReference>
<organism evidence="2 3">
    <name type="scientific">Chitinophaga hostae</name>
    <dbReference type="NCBI Taxonomy" id="2831022"/>
    <lineage>
        <taxon>Bacteria</taxon>
        <taxon>Pseudomonadati</taxon>
        <taxon>Bacteroidota</taxon>
        <taxon>Chitinophagia</taxon>
        <taxon>Chitinophagales</taxon>
        <taxon>Chitinophagaceae</taxon>
        <taxon>Chitinophaga</taxon>
    </lineage>
</organism>
<evidence type="ECO:0000259" key="1">
    <source>
        <dbReference type="Pfam" id="PF12728"/>
    </source>
</evidence>
<sequence length="112" mass="13503">MKGNVRNENAVTPMLFPFDPDQYWQRIRLIIREEVTNVERSKPAQPIYETPGLTYKPLFKLAEVCKLFQVTKPTIYQWIRLGRLKRYKIESRVFFLWNDIQKLLQPEQDSKD</sequence>
<dbReference type="Proteomes" id="UP000676386">
    <property type="component" value="Unassembled WGS sequence"/>
</dbReference>
<proteinExistence type="predicted"/>
<feature type="domain" description="Helix-turn-helix" evidence="1">
    <location>
        <begin position="59"/>
        <end position="105"/>
    </location>
</feature>
<dbReference type="SUPFAM" id="SSF46955">
    <property type="entry name" value="Putative DNA-binding domain"/>
    <property type="match status" value="1"/>
</dbReference>